<evidence type="ECO:0000256" key="5">
    <source>
        <dbReference type="ARBA" id="ARBA00022490"/>
    </source>
</evidence>
<keyword evidence="11" id="KW-0539">Nucleus</keyword>
<evidence type="ECO:0000256" key="12">
    <source>
        <dbReference type="ARBA" id="ARBA00034306"/>
    </source>
</evidence>
<keyword evidence="6" id="KW-0808">Transferase</keyword>
<comment type="subcellular location">
    <subcellularLocation>
        <location evidence="2">Cytoplasm</location>
    </subcellularLocation>
    <subcellularLocation>
        <location evidence="12">Nucleus</location>
        <location evidence="12">Nuclear body</location>
    </subcellularLocation>
</comment>
<comment type="catalytic activity">
    <reaction evidence="1">
        <text>S-ubiquitinyl-[E2 ubiquitin-conjugating enzyme]-L-cysteine + [acceptor protein]-L-lysine = [E2 ubiquitin-conjugating enzyme]-L-cysteine + N(6)-ubiquitinyl-[acceptor protein]-L-lysine.</text>
        <dbReference type="EC" id="2.3.2.27"/>
    </reaction>
</comment>
<dbReference type="GO" id="GO:0016567">
    <property type="term" value="P:protein ubiquitination"/>
    <property type="evidence" value="ECO:0007669"/>
    <property type="project" value="InterPro"/>
</dbReference>
<dbReference type="GO" id="GO:0036297">
    <property type="term" value="P:interstrand cross-link repair"/>
    <property type="evidence" value="ECO:0007669"/>
    <property type="project" value="InterPro"/>
</dbReference>
<dbReference type="EC" id="2.3.2.27" evidence="4"/>
<dbReference type="Proteomes" id="UP001140949">
    <property type="component" value="Unassembled WGS sequence"/>
</dbReference>
<organism evidence="15 16">
    <name type="scientific">Iris pallida</name>
    <name type="common">Sweet iris</name>
    <dbReference type="NCBI Taxonomy" id="29817"/>
    <lineage>
        <taxon>Eukaryota</taxon>
        <taxon>Viridiplantae</taxon>
        <taxon>Streptophyta</taxon>
        <taxon>Embryophyta</taxon>
        <taxon>Tracheophyta</taxon>
        <taxon>Spermatophyta</taxon>
        <taxon>Magnoliopsida</taxon>
        <taxon>Liliopsida</taxon>
        <taxon>Asparagales</taxon>
        <taxon>Iridaceae</taxon>
        <taxon>Iridoideae</taxon>
        <taxon>Irideae</taxon>
        <taxon>Iris</taxon>
    </lineage>
</organism>
<evidence type="ECO:0000256" key="4">
    <source>
        <dbReference type="ARBA" id="ARBA00012483"/>
    </source>
</evidence>
<evidence type="ECO:0000256" key="3">
    <source>
        <dbReference type="ARBA" id="ARBA00004906"/>
    </source>
</evidence>
<dbReference type="InterPro" id="IPR015943">
    <property type="entry name" value="WD40/YVTN_repeat-like_dom_sf"/>
</dbReference>
<proteinExistence type="predicted"/>
<feature type="region of interest" description="Disordered" evidence="13">
    <location>
        <begin position="280"/>
        <end position="301"/>
    </location>
</feature>
<dbReference type="InterPro" id="IPR056527">
    <property type="entry name" value="WD40_RFWD3"/>
</dbReference>
<dbReference type="GO" id="GO:0061630">
    <property type="term" value="F:ubiquitin protein ligase activity"/>
    <property type="evidence" value="ECO:0007669"/>
    <property type="project" value="UniProtKB-EC"/>
</dbReference>
<keyword evidence="8" id="KW-0227">DNA damage</keyword>
<keyword evidence="7" id="KW-0677">Repeat</keyword>
<evidence type="ECO:0000256" key="13">
    <source>
        <dbReference type="SAM" id="MobiDB-lite"/>
    </source>
</evidence>
<evidence type="ECO:0000256" key="7">
    <source>
        <dbReference type="ARBA" id="ARBA00022737"/>
    </source>
</evidence>
<evidence type="ECO:0000256" key="2">
    <source>
        <dbReference type="ARBA" id="ARBA00004496"/>
    </source>
</evidence>
<evidence type="ECO:0000259" key="14">
    <source>
        <dbReference type="Pfam" id="PF23419"/>
    </source>
</evidence>
<evidence type="ECO:0000256" key="11">
    <source>
        <dbReference type="ARBA" id="ARBA00023242"/>
    </source>
</evidence>
<dbReference type="InterPro" id="IPR037381">
    <property type="entry name" value="RFWD3"/>
</dbReference>
<keyword evidence="16" id="KW-1185">Reference proteome</keyword>
<evidence type="ECO:0000256" key="8">
    <source>
        <dbReference type="ARBA" id="ARBA00022763"/>
    </source>
</evidence>
<reference evidence="15" key="1">
    <citation type="journal article" date="2023" name="GigaByte">
        <title>Genome assembly of the bearded iris, Iris pallida Lam.</title>
        <authorList>
            <person name="Bruccoleri R.E."/>
            <person name="Oakeley E.J."/>
            <person name="Faust A.M.E."/>
            <person name="Altorfer M."/>
            <person name="Dessus-Babus S."/>
            <person name="Burckhardt D."/>
            <person name="Oertli M."/>
            <person name="Naumann U."/>
            <person name="Petersen F."/>
            <person name="Wong J."/>
        </authorList>
    </citation>
    <scope>NUCLEOTIDE SEQUENCE</scope>
    <source>
        <strain evidence="15">GSM-AAB239-AS_SAM_17_03QT</strain>
    </source>
</reference>
<feature type="compositionally biased region" description="Low complexity" evidence="13">
    <location>
        <begin position="284"/>
        <end position="298"/>
    </location>
</feature>
<dbReference type="AlphaFoldDB" id="A0AAX6EKP3"/>
<keyword evidence="10" id="KW-0234">DNA repair</keyword>
<keyword evidence="5" id="KW-0963">Cytoplasm</keyword>
<comment type="pathway">
    <text evidence="3">Protein modification; protein ubiquitination.</text>
</comment>
<keyword evidence="9" id="KW-0833">Ubl conjugation pathway</keyword>
<dbReference type="GO" id="GO:0005737">
    <property type="term" value="C:cytoplasm"/>
    <property type="evidence" value="ECO:0007669"/>
    <property type="project" value="UniProtKB-SubCell"/>
</dbReference>
<evidence type="ECO:0000313" key="16">
    <source>
        <dbReference type="Proteomes" id="UP001140949"/>
    </source>
</evidence>
<protein>
    <recommendedName>
        <fullName evidence="4">RING-type E3 ubiquitin transferase</fullName>
        <ecNumber evidence="4">2.3.2.27</ecNumber>
    </recommendedName>
</protein>
<feature type="domain" description="E3 ubiquitin-protein ligase RFWD3-like WD40" evidence="14">
    <location>
        <begin position="72"/>
        <end position="400"/>
    </location>
</feature>
<accession>A0AAX6EKP3</accession>
<evidence type="ECO:0000256" key="10">
    <source>
        <dbReference type="ARBA" id="ARBA00023204"/>
    </source>
</evidence>
<comment type="caution">
    <text evidence="15">The sequence shown here is derived from an EMBL/GenBank/DDBJ whole genome shotgun (WGS) entry which is preliminary data.</text>
</comment>
<dbReference type="PANTHER" id="PTHR16047:SF7">
    <property type="entry name" value="E3 UBIQUITIN-PROTEIN LIGASE RFWD3"/>
    <property type="match status" value="1"/>
</dbReference>
<dbReference type="Pfam" id="PF23419">
    <property type="entry name" value="WD40_RFWD3"/>
    <property type="match status" value="1"/>
</dbReference>
<name>A0AAX6EKP3_IRIPA</name>
<dbReference type="Gene3D" id="2.130.10.10">
    <property type="entry name" value="YVTN repeat-like/Quinoprotein amine dehydrogenase"/>
    <property type="match status" value="1"/>
</dbReference>
<evidence type="ECO:0000256" key="1">
    <source>
        <dbReference type="ARBA" id="ARBA00000900"/>
    </source>
</evidence>
<evidence type="ECO:0000313" key="15">
    <source>
        <dbReference type="EMBL" id="KAJ6804519.1"/>
    </source>
</evidence>
<reference evidence="15" key="2">
    <citation type="submission" date="2023-04" db="EMBL/GenBank/DDBJ databases">
        <authorList>
            <person name="Bruccoleri R.E."/>
            <person name="Oakeley E.J."/>
            <person name="Faust A.-M."/>
            <person name="Dessus-Babus S."/>
            <person name="Altorfer M."/>
            <person name="Burckhardt D."/>
            <person name="Oertli M."/>
            <person name="Naumann U."/>
            <person name="Petersen F."/>
            <person name="Wong J."/>
        </authorList>
    </citation>
    <scope>NUCLEOTIDE SEQUENCE</scope>
    <source>
        <strain evidence="15">GSM-AAB239-AS_SAM_17_03QT</strain>
        <tissue evidence="15">Leaf</tissue>
    </source>
</reference>
<evidence type="ECO:0000256" key="6">
    <source>
        <dbReference type="ARBA" id="ARBA00022679"/>
    </source>
</evidence>
<dbReference type="SUPFAM" id="SSF50978">
    <property type="entry name" value="WD40 repeat-like"/>
    <property type="match status" value="1"/>
</dbReference>
<dbReference type="EMBL" id="JANAVB010035820">
    <property type="protein sequence ID" value="KAJ6804519.1"/>
    <property type="molecule type" value="Genomic_DNA"/>
</dbReference>
<dbReference type="PANTHER" id="PTHR16047">
    <property type="entry name" value="RFWD3 PROTEIN"/>
    <property type="match status" value="1"/>
</dbReference>
<gene>
    <name evidence="15" type="ORF">M6B38_183645</name>
</gene>
<dbReference type="InterPro" id="IPR036322">
    <property type="entry name" value="WD40_repeat_dom_sf"/>
</dbReference>
<sequence length="403" mass="43522">MHSRESESSGRQKVLCLGTVSLGETQRRLFAGSDERGRTSLQTSYDSSYGSQNFRDGSRRCSLVLQKEFAVDGARVIGIDVSSSILVISGKAPGVGREHVLSKVSLLVPNEIDRIWLPSNTGAIRDMCILSNQLALVASLGKKLSLFSMSSNNCVLEYDLPGPAWSCSGDFNSPYHIYAGLQNGMLLVFDMRQTARHLECMEGLSRHPVHTIHSILDVSGTRKVLSASSLGPCVWHVGGSGERPFLIPGMENQGVCISLASGSSSDYIVASFRPKVEFSNDGMPSQASSSPSPTVSGPGRLGSHVLMKRVNGASYQRHAVAYGNVSEARMSKSAIVSQDNSLQFAYGDESSHGVCLWDLPSFQVNNHLKPHPRPILDMKYAHTSGPGFLGCVSEDVCQVFTCF</sequence>
<dbReference type="GO" id="GO:0016604">
    <property type="term" value="C:nuclear body"/>
    <property type="evidence" value="ECO:0007669"/>
    <property type="project" value="UniProtKB-SubCell"/>
</dbReference>
<evidence type="ECO:0000256" key="9">
    <source>
        <dbReference type="ARBA" id="ARBA00022786"/>
    </source>
</evidence>